<keyword evidence="10" id="KW-1185">Reference proteome</keyword>
<comment type="similarity">
    <text evidence="2 7">Belongs to the ARPC5 family.</text>
</comment>
<proteinExistence type="inferred from homology"/>
<reference evidence="9" key="1">
    <citation type="journal article" date="2020" name="Fungal Divers.">
        <title>Resolving the Mortierellaceae phylogeny through synthesis of multi-gene phylogenetics and phylogenomics.</title>
        <authorList>
            <person name="Vandepol N."/>
            <person name="Liber J."/>
            <person name="Desiro A."/>
            <person name="Na H."/>
            <person name="Kennedy M."/>
            <person name="Barry K."/>
            <person name="Grigoriev I.V."/>
            <person name="Miller A.N."/>
            <person name="O'Donnell K."/>
            <person name="Stajich J.E."/>
            <person name="Bonito G."/>
        </authorList>
    </citation>
    <scope>NUCLEOTIDE SEQUENCE</scope>
    <source>
        <strain evidence="9">KOD948</strain>
    </source>
</reference>
<evidence type="ECO:0000256" key="1">
    <source>
        <dbReference type="ARBA" id="ARBA00004245"/>
    </source>
</evidence>
<comment type="function">
    <text evidence="7">Functions as component of the Arp2/3 complex which is involved in regulation of actin polymerization and together with an activating nucleation-promoting factor (NPF) mediates the formation of branched actin networks. Arp2/3 complex plays a critical role in the control of cell morphogenesis via the modulation of cell polarity development.</text>
</comment>
<evidence type="ECO:0000313" key="9">
    <source>
        <dbReference type="EMBL" id="KAG0256112.1"/>
    </source>
</evidence>
<dbReference type="PANTHER" id="PTHR12644">
    <property type="entry name" value="ARP2/3 COMPLEX 16 KD SUBUNIT P16-ARC"/>
    <property type="match status" value="1"/>
</dbReference>
<dbReference type="Proteomes" id="UP000726737">
    <property type="component" value="Unassembled WGS sequence"/>
</dbReference>
<dbReference type="GO" id="GO:0034314">
    <property type="term" value="P:Arp2/3 complex-mediated actin nucleation"/>
    <property type="evidence" value="ECO:0007669"/>
    <property type="project" value="InterPro"/>
</dbReference>
<dbReference type="EMBL" id="JAAAJA010000316">
    <property type="protein sequence ID" value="KAG0256112.1"/>
    <property type="molecule type" value="Genomic_DNA"/>
</dbReference>
<evidence type="ECO:0000256" key="7">
    <source>
        <dbReference type="RuleBase" id="RU004301"/>
    </source>
</evidence>
<sequence length="172" mass="19025">MAFRKIDIDALEEDALGQDELDFQEIGEPRPPHEVEDEVNSRSQEVRFLLQRGNAAGALSSALNNPPYGRHLEAAKARNTQTVMEVLNSIKVADVAQLVKNLTFEEQDVLMKYLYAGMAAPEQNNSGVLLAWHEKVIDTNPNSRASLDLSGRLSEIAGPGCIIRVITDRRTV</sequence>
<dbReference type="Gene3D" id="1.25.40.190">
    <property type="entry name" value="Actin-related protein 2/3 complex subunit 5"/>
    <property type="match status" value="1"/>
</dbReference>
<dbReference type="AlphaFoldDB" id="A0A9P6U1X6"/>
<keyword evidence="4 7" id="KW-0206">Cytoskeleton</keyword>
<dbReference type="PIRSF" id="PIRSF039096">
    <property type="entry name" value="p16-ARC"/>
    <property type="match status" value="1"/>
</dbReference>
<dbReference type="OrthoDB" id="429520at2759"/>
<dbReference type="InterPro" id="IPR006789">
    <property type="entry name" value="ARPC5"/>
</dbReference>
<keyword evidence="3" id="KW-0963">Cytoplasm</keyword>
<evidence type="ECO:0000256" key="3">
    <source>
        <dbReference type="ARBA" id="ARBA00022490"/>
    </source>
</evidence>
<evidence type="ECO:0000256" key="4">
    <source>
        <dbReference type="ARBA" id="ARBA00023212"/>
    </source>
</evidence>
<evidence type="ECO:0000256" key="8">
    <source>
        <dbReference type="SAM" id="MobiDB-lite"/>
    </source>
</evidence>
<dbReference type="InterPro" id="IPR036743">
    <property type="entry name" value="ARPC5_sf"/>
</dbReference>
<dbReference type="GO" id="GO:0005885">
    <property type="term" value="C:Arp2/3 protein complex"/>
    <property type="evidence" value="ECO:0007669"/>
    <property type="project" value="InterPro"/>
</dbReference>
<organism evidence="9 10">
    <name type="scientific">Mortierella polycephala</name>
    <dbReference type="NCBI Taxonomy" id="41804"/>
    <lineage>
        <taxon>Eukaryota</taxon>
        <taxon>Fungi</taxon>
        <taxon>Fungi incertae sedis</taxon>
        <taxon>Mucoromycota</taxon>
        <taxon>Mortierellomycotina</taxon>
        <taxon>Mortierellomycetes</taxon>
        <taxon>Mortierellales</taxon>
        <taxon>Mortierellaceae</taxon>
        <taxon>Mortierella</taxon>
    </lineage>
</organism>
<name>A0A9P6U1X6_9FUNG</name>
<dbReference type="FunFam" id="1.25.40.190:FF:000003">
    <property type="entry name" value="Actin-related protein 2/3 complex subunit 5"/>
    <property type="match status" value="1"/>
</dbReference>
<accession>A0A9P6U1X6</accession>
<dbReference type="GO" id="GO:0044396">
    <property type="term" value="P:actin cortical patch organization"/>
    <property type="evidence" value="ECO:0007669"/>
    <property type="project" value="UniProtKB-ARBA"/>
</dbReference>
<feature type="region of interest" description="Disordered" evidence="8">
    <location>
        <begin position="19"/>
        <end position="38"/>
    </location>
</feature>
<comment type="caution">
    <text evidence="9">The sequence shown here is derived from an EMBL/GenBank/DDBJ whole genome shotgun (WGS) entry which is preliminary data.</text>
</comment>
<comment type="function">
    <text evidence="6">Functions as a component of the Arp2/3 complex which is involved in regulation of actin polymerization and together with an activating nucleation-promoting factor (NPF) mediates the formation of branched actin networks.</text>
</comment>
<dbReference type="SUPFAM" id="SSF69103">
    <property type="entry name" value="Arp2/3 complex 16 kDa subunit ARPC5"/>
    <property type="match status" value="1"/>
</dbReference>
<evidence type="ECO:0000256" key="2">
    <source>
        <dbReference type="ARBA" id="ARBA00006084"/>
    </source>
</evidence>
<dbReference type="GO" id="GO:0030833">
    <property type="term" value="P:regulation of actin filament polymerization"/>
    <property type="evidence" value="ECO:0007669"/>
    <property type="project" value="InterPro"/>
</dbReference>
<evidence type="ECO:0000313" key="10">
    <source>
        <dbReference type="Proteomes" id="UP000726737"/>
    </source>
</evidence>
<evidence type="ECO:0000256" key="5">
    <source>
        <dbReference type="ARBA" id="ARBA00040214"/>
    </source>
</evidence>
<gene>
    <name evidence="9" type="ORF">BG011_004746</name>
</gene>
<comment type="subcellular location">
    <subcellularLocation>
        <location evidence="1">Cytoplasm</location>
        <location evidence="1">Cytoskeleton</location>
    </subcellularLocation>
</comment>
<protein>
    <recommendedName>
        <fullName evidence="5 7">Actin-related protein 2/3 complex subunit 5</fullName>
    </recommendedName>
</protein>
<dbReference type="Pfam" id="PF04699">
    <property type="entry name" value="P16-Arc"/>
    <property type="match status" value="1"/>
</dbReference>
<evidence type="ECO:0000256" key="6">
    <source>
        <dbReference type="ARBA" id="ARBA00060329"/>
    </source>
</evidence>